<dbReference type="Gene3D" id="3.20.20.70">
    <property type="entry name" value="Aldolase class I"/>
    <property type="match status" value="1"/>
</dbReference>
<dbReference type="GO" id="GO:0005829">
    <property type="term" value="C:cytosol"/>
    <property type="evidence" value="ECO:0007669"/>
    <property type="project" value="TreeGrafter"/>
</dbReference>
<dbReference type="InterPro" id="IPR050246">
    <property type="entry name" value="Class_II_FBP_aldolase"/>
</dbReference>
<comment type="cofactor">
    <cofactor evidence="1">
        <name>Zn(2+)</name>
        <dbReference type="ChEBI" id="CHEBI:29105"/>
    </cofactor>
    <text evidence="1">Binds 2 Zn(2+) ions per subunit. One is catalytic and the other provides a structural contribution.</text>
</comment>
<organism evidence="2 3">
    <name type="scientific">Lachnoanaerobaculum saburreum</name>
    <dbReference type="NCBI Taxonomy" id="467210"/>
    <lineage>
        <taxon>Bacteria</taxon>
        <taxon>Bacillati</taxon>
        <taxon>Bacillota</taxon>
        <taxon>Clostridia</taxon>
        <taxon>Lachnospirales</taxon>
        <taxon>Lachnospiraceae</taxon>
        <taxon>Lachnoanaerobaculum</taxon>
    </lineage>
</organism>
<dbReference type="PANTHER" id="PTHR30304">
    <property type="entry name" value="D-TAGATOSE-1,6-BISPHOSPHATE ALDOLASE"/>
    <property type="match status" value="1"/>
</dbReference>
<dbReference type="InterPro" id="IPR013785">
    <property type="entry name" value="Aldolase_TIM"/>
</dbReference>
<keyword evidence="1" id="KW-0862">Zinc</keyword>
<dbReference type="AlphaFoldDB" id="A0A133ZNF1"/>
<dbReference type="Proteomes" id="UP000070394">
    <property type="component" value="Unassembled WGS sequence"/>
</dbReference>
<dbReference type="GO" id="GO:0009025">
    <property type="term" value="F:tagatose-bisphosphate aldolase activity"/>
    <property type="evidence" value="ECO:0007669"/>
    <property type="project" value="TreeGrafter"/>
</dbReference>
<dbReference type="OrthoDB" id="9803995at2"/>
<feature type="binding site" evidence="1">
    <location>
        <position position="82"/>
    </location>
    <ligand>
        <name>Zn(2+)</name>
        <dbReference type="ChEBI" id="CHEBI:29105"/>
        <label>1</label>
        <note>catalytic</note>
    </ligand>
</feature>
<accession>A0A133ZNF1</accession>
<feature type="binding site" evidence="1">
    <location>
        <position position="103"/>
    </location>
    <ligand>
        <name>Zn(2+)</name>
        <dbReference type="ChEBI" id="CHEBI:29105"/>
        <label>2</label>
    </ligand>
</feature>
<dbReference type="PATRIC" id="fig|467210.3.peg.1637"/>
<dbReference type="RefSeq" id="WP_060931371.1">
    <property type="nucleotide sequence ID" value="NZ_KQ959831.1"/>
</dbReference>
<proteinExistence type="predicted"/>
<reference evidence="3" key="1">
    <citation type="submission" date="2016-01" db="EMBL/GenBank/DDBJ databases">
        <authorList>
            <person name="Mitreva M."/>
            <person name="Pepin K.H."/>
            <person name="Mihindukulasuriya K.A."/>
            <person name="Fulton R."/>
            <person name="Fronick C."/>
            <person name="O'Laughlin M."/>
            <person name="Miner T."/>
            <person name="Herter B."/>
            <person name="Rosa B.A."/>
            <person name="Cordes M."/>
            <person name="Tomlinson C."/>
            <person name="Wollam A."/>
            <person name="Palsikar V.B."/>
            <person name="Mardis E.R."/>
            <person name="Wilson R.K."/>
        </authorList>
    </citation>
    <scope>NUCLEOTIDE SEQUENCE [LARGE SCALE GENOMIC DNA]</scope>
    <source>
        <strain evidence="3">DNF00896</strain>
    </source>
</reference>
<dbReference type="Pfam" id="PF01116">
    <property type="entry name" value="F_bP_aldolase"/>
    <property type="match status" value="1"/>
</dbReference>
<dbReference type="PIRSF" id="PIRSF001359">
    <property type="entry name" value="F_bP_aldolase_II"/>
    <property type="match status" value="1"/>
</dbReference>
<keyword evidence="3" id="KW-1185">Reference proteome</keyword>
<feature type="binding site" evidence="1">
    <location>
        <position position="178"/>
    </location>
    <ligand>
        <name>Zn(2+)</name>
        <dbReference type="ChEBI" id="CHEBI:29105"/>
        <label>1</label>
        <note>catalytic</note>
    </ligand>
</feature>
<evidence type="ECO:0000313" key="2">
    <source>
        <dbReference type="EMBL" id="KXB56976.1"/>
    </source>
</evidence>
<keyword evidence="1" id="KW-0479">Metal-binding</keyword>
<dbReference type="GO" id="GO:0008270">
    <property type="term" value="F:zinc ion binding"/>
    <property type="evidence" value="ECO:0007669"/>
    <property type="project" value="InterPro"/>
</dbReference>
<evidence type="ECO:0000256" key="1">
    <source>
        <dbReference type="PIRSR" id="PIRSR001359-3"/>
    </source>
</evidence>
<sequence>MIVPLAVMQKEARKKGFAVPHFLGANFEMTLAAIEAAKECGSPLALGFAPEVFAMIPLEYAVPMLREAADRATVPVSIQLEHGTGYEILARAISLGMQSVMFDGSHLPVEENIQKTKEIVKMAHAFGCDVEAELGYVGGSALCDIESKESRETDPDIVLEFIQQSQVDSLAISFGNVHGRYRGEAKLNYALVEKIAGMTEVPLTMHGGSGLTKEQYKKSIEAGISNIHFYTNITLGLWRSLEELAKKRNSQPVYHEICGATIAYFKKEILNIMDICKSAGKA</sequence>
<gene>
    <name evidence="2" type="ORF">HMPREF1866_01651</name>
</gene>
<dbReference type="EMBL" id="LSDA01000096">
    <property type="protein sequence ID" value="KXB56976.1"/>
    <property type="molecule type" value="Genomic_DNA"/>
</dbReference>
<protein>
    <submittedName>
        <fullName evidence="2">Ketose-bisphosphate aldolase</fullName>
    </submittedName>
</protein>
<dbReference type="InterPro" id="IPR000771">
    <property type="entry name" value="FBA_II"/>
</dbReference>
<dbReference type="SUPFAM" id="SSF51569">
    <property type="entry name" value="Aldolase"/>
    <property type="match status" value="1"/>
</dbReference>
<comment type="caution">
    <text evidence="2">The sequence shown here is derived from an EMBL/GenBank/DDBJ whole genome shotgun (WGS) entry which is preliminary data.</text>
</comment>
<dbReference type="PANTHER" id="PTHR30304:SF0">
    <property type="entry name" value="D-TAGATOSE-1,6-BISPHOSPHATE ALDOLASE SUBUNIT GATY-RELATED"/>
    <property type="match status" value="1"/>
</dbReference>
<dbReference type="STRING" id="467210.HMPREF1866_01651"/>
<name>A0A133ZNF1_9FIRM</name>
<evidence type="ECO:0000313" key="3">
    <source>
        <dbReference type="Proteomes" id="UP000070394"/>
    </source>
</evidence>
<feature type="binding site" evidence="1">
    <location>
        <position position="133"/>
    </location>
    <ligand>
        <name>Zn(2+)</name>
        <dbReference type="ChEBI" id="CHEBI:29105"/>
        <label>2</label>
    </ligand>
</feature>
<dbReference type="GO" id="GO:0005975">
    <property type="term" value="P:carbohydrate metabolic process"/>
    <property type="evidence" value="ECO:0007669"/>
    <property type="project" value="InterPro"/>
</dbReference>
<feature type="binding site" evidence="1">
    <location>
        <position position="206"/>
    </location>
    <ligand>
        <name>Zn(2+)</name>
        <dbReference type="ChEBI" id="CHEBI:29105"/>
        <label>1</label>
        <note>catalytic</note>
    </ligand>
</feature>